<dbReference type="PANTHER" id="PTHR34822">
    <property type="entry name" value="GRPB DOMAIN PROTEIN (AFU_ORTHOLOGUE AFUA_1G01530)"/>
    <property type="match status" value="1"/>
</dbReference>
<dbReference type="Proteomes" id="UP000242699">
    <property type="component" value="Unassembled WGS sequence"/>
</dbReference>
<proteinExistence type="predicted"/>
<gene>
    <name evidence="1" type="ORF">C7B43_19910</name>
</gene>
<dbReference type="InterPro" id="IPR007344">
    <property type="entry name" value="GrpB/CoaE"/>
</dbReference>
<dbReference type="Gene3D" id="3.30.460.10">
    <property type="entry name" value="Beta Polymerase, domain 2"/>
    <property type="match status" value="1"/>
</dbReference>
<dbReference type="EMBL" id="PXYT01000091">
    <property type="protein sequence ID" value="PSR23578.1"/>
    <property type="molecule type" value="Genomic_DNA"/>
</dbReference>
<evidence type="ECO:0000313" key="2">
    <source>
        <dbReference type="Proteomes" id="UP000242699"/>
    </source>
</evidence>
<evidence type="ECO:0008006" key="3">
    <source>
        <dbReference type="Google" id="ProtNLM"/>
    </source>
</evidence>
<accession>A0A2T2WMW5</accession>
<protein>
    <recommendedName>
        <fullName evidence="3">GrpB family protein</fullName>
    </recommendedName>
</protein>
<name>A0A2T2WMW5_9FIRM</name>
<organism evidence="1 2">
    <name type="scientific">Sulfobacillus benefaciens</name>
    <dbReference type="NCBI Taxonomy" id="453960"/>
    <lineage>
        <taxon>Bacteria</taxon>
        <taxon>Bacillati</taxon>
        <taxon>Bacillota</taxon>
        <taxon>Clostridia</taxon>
        <taxon>Eubacteriales</taxon>
        <taxon>Clostridiales Family XVII. Incertae Sedis</taxon>
        <taxon>Sulfobacillus</taxon>
    </lineage>
</organism>
<dbReference type="Pfam" id="PF04229">
    <property type="entry name" value="GrpB"/>
    <property type="match status" value="1"/>
</dbReference>
<dbReference type="SUPFAM" id="SSF81301">
    <property type="entry name" value="Nucleotidyltransferase"/>
    <property type="match status" value="1"/>
</dbReference>
<evidence type="ECO:0000313" key="1">
    <source>
        <dbReference type="EMBL" id="PSR23578.1"/>
    </source>
</evidence>
<comment type="caution">
    <text evidence="1">The sequence shown here is derived from an EMBL/GenBank/DDBJ whole genome shotgun (WGS) entry which is preliminary data.</text>
</comment>
<dbReference type="PANTHER" id="PTHR34822:SF1">
    <property type="entry name" value="GRPB FAMILY PROTEIN"/>
    <property type="match status" value="1"/>
</dbReference>
<dbReference type="AlphaFoldDB" id="A0A2T2WMW5"/>
<sequence>MRKVEVRSYCSEWTQMFRHEADILRNIFGRQLEAVYHIGSTAVPGLKAKPIIDIMLVVKDIGFIDRLNHSMTKIGYQPKGENGIPGRRYFEKGGDGRTHHVHVFQGGDFHVERHLAVRDYLRTHPDAAREYGELKERLAQQFPWDIEQYILGKEPFVEQLEKCALWWYRQGY</sequence>
<reference evidence="1 2" key="1">
    <citation type="journal article" date="2014" name="BMC Genomics">
        <title>Comparison of environmental and isolate Sulfobacillus genomes reveals diverse carbon, sulfur, nitrogen, and hydrogen metabolisms.</title>
        <authorList>
            <person name="Justice N.B."/>
            <person name="Norman A."/>
            <person name="Brown C.T."/>
            <person name="Singh A."/>
            <person name="Thomas B.C."/>
            <person name="Banfield J.F."/>
        </authorList>
    </citation>
    <scope>NUCLEOTIDE SEQUENCE [LARGE SCALE GENOMIC DNA]</scope>
    <source>
        <strain evidence="1">AMDSBA1</strain>
    </source>
</reference>
<dbReference type="InterPro" id="IPR043519">
    <property type="entry name" value="NT_sf"/>
</dbReference>